<keyword evidence="3" id="KW-1185">Reference proteome</keyword>
<dbReference type="AlphaFoldDB" id="A0A5B9VZX2"/>
<feature type="signal peptide" evidence="1">
    <location>
        <begin position="1"/>
        <end position="24"/>
    </location>
</feature>
<gene>
    <name evidence="2" type="ORF">OJF2_20290</name>
</gene>
<evidence type="ECO:0000256" key="1">
    <source>
        <dbReference type="SAM" id="SignalP"/>
    </source>
</evidence>
<evidence type="ECO:0008006" key="4">
    <source>
        <dbReference type="Google" id="ProtNLM"/>
    </source>
</evidence>
<dbReference type="KEGG" id="agv:OJF2_20290"/>
<feature type="chain" id="PRO_5023057432" description="Chromosome partition protein Smc" evidence="1">
    <location>
        <begin position="25"/>
        <end position="695"/>
    </location>
</feature>
<proteinExistence type="predicted"/>
<reference evidence="2 3" key="1">
    <citation type="submission" date="2019-08" db="EMBL/GenBank/DDBJ databases">
        <title>Deep-cultivation of Planctomycetes and their phenomic and genomic characterization uncovers novel biology.</title>
        <authorList>
            <person name="Wiegand S."/>
            <person name="Jogler M."/>
            <person name="Boedeker C."/>
            <person name="Pinto D."/>
            <person name="Vollmers J."/>
            <person name="Rivas-Marin E."/>
            <person name="Kohn T."/>
            <person name="Peeters S.H."/>
            <person name="Heuer A."/>
            <person name="Rast P."/>
            <person name="Oberbeckmann S."/>
            <person name="Bunk B."/>
            <person name="Jeske O."/>
            <person name="Meyerdierks A."/>
            <person name="Storesund J.E."/>
            <person name="Kallscheuer N."/>
            <person name="Luecker S."/>
            <person name="Lage O.M."/>
            <person name="Pohl T."/>
            <person name="Merkel B.J."/>
            <person name="Hornburger P."/>
            <person name="Mueller R.-W."/>
            <person name="Bruemmer F."/>
            <person name="Labrenz M."/>
            <person name="Spormann A.M."/>
            <person name="Op den Camp H."/>
            <person name="Overmann J."/>
            <person name="Amann R."/>
            <person name="Jetten M.S.M."/>
            <person name="Mascher T."/>
            <person name="Medema M.H."/>
            <person name="Devos D.P."/>
            <person name="Kaster A.-K."/>
            <person name="Ovreas L."/>
            <person name="Rohde M."/>
            <person name="Galperin M.Y."/>
            <person name="Jogler C."/>
        </authorList>
    </citation>
    <scope>NUCLEOTIDE SEQUENCE [LARGE SCALE GENOMIC DNA]</scope>
    <source>
        <strain evidence="2 3">OJF2</strain>
    </source>
</reference>
<dbReference type="RefSeq" id="WP_148593462.1">
    <property type="nucleotide sequence ID" value="NZ_CP042997.1"/>
</dbReference>
<organism evidence="2 3">
    <name type="scientific">Aquisphaera giovannonii</name>
    <dbReference type="NCBI Taxonomy" id="406548"/>
    <lineage>
        <taxon>Bacteria</taxon>
        <taxon>Pseudomonadati</taxon>
        <taxon>Planctomycetota</taxon>
        <taxon>Planctomycetia</taxon>
        <taxon>Isosphaerales</taxon>
        <taxon>Isosphaeraceae</taxon>
        <taxon>Aquisphaera</taxon>
    </lineage>
</organism>
<name>A0A5B9VZX2_9BACT</name>
<protein>
    <recommendedName>
        <fullName evidence="4">Chromosome partition protein Smc</fullName>
    </recommendedName>
</protein>
<evidence type="ECO:0000313" key="2">
    <source>
        <dbReference type="EMBL" id="QEH33527.1"/>
    </source>
</evidence>
<dbReference type="EMBL" id="CP042997">
    <property type="protein sequence ID" value="QEH33527.1"/>
    <property type="molecule type" value="Genomic_DNA"/>
</dbReference>
<keyword evidence="1" id="KW-0732">Signal</keyword>
<accession>A0A5B9VZX2</accession>
<evidence type="ECO:0000313" key="3">
    <source>
        <dbReference type="Proteomes" id="UP000324233"/>
    </source>
</evidence>
<dbReference type="Proteomes" id="UP000324233">
    <property type="component" value="Chromosome"/>
</dbReference>
<sequence length="695" mass="77443" precursor="true">MSPMLRPALALVVFSMSTTLPTTAVSQEPARPAVGKPGPGIDSAVAAFADPIEDRLDELRGAFCDIAQPVLDRVRLMNGRDDRLTDLKIEVQSAEAAYQNAKLTREVDEIAIKEYDEGIFLQDQATAAGKLKLAESSLNSARQRAADLAAYLEAAKKLASRSLADRVILAQAEAEQRDAVRSGRMEELEVEKARGEIERLERLEAPRRRMELRSILVKAQEVELEKQTALRKKSGRLDALNVERKRLGTVADWKEIVAALEACSRLDHQIRDKLQMLRAREETPAEPSTREIEALLRLAEAQFVAASRAMQVVRVREVEVELSRYADTPGPAASPQSRRVAVEPAIPDERFASRLDRVRETIIHTAGPLIERLQGIGEDAPDIPAREEAIRRAEAGLESARQTCGTCERAIKDYVERIYVRDLAAARRAISLAESELNETKEDVARAVLALQAAKGTAPKTLQEVDAIRGFEKLLTVAKLRERKAELGLEQSKNRLEILDSYEKGKTIKELTADHEKARSLAYGREATLQLERVKLAKDKKRQQGTWMPAMEKAVLLALLGGIRQEAELRARLADLKANGKGTDPDASRELETTVRKLEGTVREAWRRLGDERLREFVAELDRFRGSGDNASRIELEPGLAKRLLEKMRSLKPEDLDALKSATEEQRAKILQNAGFTDAEIGGLRSMRERIKAQK</sequence>